<feature type="region of interest" description="Disordered" evidence="1">
    <location>
        <begin position="158"/>
        <end position="179"/>
    </location>
</feature>
<dbReference type="AlphaFoldDB" id="A0A1T3I6Q7"/>
<proteinExistence type="predicted"/>
<dbReference type="eggNOG" id="COG0457">
    <property type="taxonomic scope" value="Bacteria"/>
</dbReference>
<protein>
    <submittedName>
        <fullName evidence="2">Uncharacterized protein</fullName>
    </submittedName>
</protein>
<name>A0A1T3I6Q7_ELIME</name>
<evidence type="ECO:0000313" key="3">
    <source>
        <dbReference type="Proteomes" id="UP000188947"/>
    </source>
</evidence>
<dbReference type="SUPFAM" id="SSF48452">
    <property type="entry name" value="TPR-like"/>
    <property type="match status" value="1"/>
</dbReference>
<feature type="compositionally biased region" description="Basic residues" evidence="1">
    <location>
        <begin position="159"/>
        <end position="179"/>
    </location>
</feature>
<gene>
    <name evidence="2" type="ORF">BMF97_16560</name>
</gene>
<comment type="caution">
    <text evidence="2">The sequence shown here is derived from an EMBL/GenBank/DDBJ whole genome shotgun (WGS) entry which is preliminary data.</text>
</comment>
<organism evidence="2 3">
    <name type="scientific">Elizabethkingia meningoseptica</name>
    <name type="common">Chryseobacterium meningosepticum</name>
    <dbReference type="NCBI Taxonomy" id="238"/>
    <lineage>
        <taxon>Bacteria</taxon>
        <taxon>Pseudomonadati</taxon>
        <taxon>Bacteroidota</taxon>
        <taxon>Flavobacteriia</taxon>
        <taxon>Flavobacteriales</taxon>
        <taxon>Weeksellaceae</taxon>
        <taxon>Elizabethkingia</taxon>
    </lineage>
</organism>
<dbReference type="EMBL" id="MPOG01000019">
    <property type="protein sequence ID" value="OOH93089.1"/>
    <property type="molecule type" value="Genomic_DNA"/>
</dbReference>
<dbReference type="STRING" id="238.BBD35_06075"/>
<evidence type="ECO:0000313" key="2">
    <source>
        <dbReference type="EMBL" id="OOH93089.1"/>
    </source>
</evidence>
<keyword evidence="3" id="KW-1185">Reference proteome</keyword>
<accession>A0A1T3I6Q7</accession>
<reference evidence="2 3" key="1">
    <citation type="submission" date="2016-11" db="EMBL/GenBank/DDBJ databases">
        <title>Genome sequence and comparative genomic analysis of clinical strain Elizabethkingia meningoseptica 61421 PRCM.</title>
        <authorList>
            <person name="Wang M."/>
            <person name="Hu S."/>
            <person name="Cao L."/>
            <person name="Jiang T."/>
            <person name="Zhou Y."/>
            <person name="Ming D."/>
        </authorList>
    </citation>
    <scope>NUCLEOTIDE SEQUENCE [LARGE SCALE GENOMIC DNA]</scope>
    <source>
        <strain evidence="2 3">61421 PRCM</strain>
    </source>
</reference>
<dbReference type="OrthoDB" id="1122255at2"/>
<dbReference type="Gene3D" id="1.25.40.10">
    <property type="entry name" value="Tetratricopeptide repeat domain"/>
    <property type="match status" value="1"/>
</dbReference>
<dbReference type="InterPro" id="IPR011990">
    <property type="entry name" value="TPR-like_helical_dom_sf"/>
</dbReference>
<dbReference type="Proteomes" id="UP000188947">
    <property type="component" value="Unassembled WGS sequence"/>
</dbReference>
<sequence>MNLRIIQMNLTKNKYYFEALDNYPYCIPECVEALNYALSYNPEDADTLCLMGRLHAEVLKDYETAKAYFSEAMKYDLMNISIPHFYISCLLSNEDYEEAEKLIAYALKLKGVNKAGILLHHAVLMERKGNIKKALKIVTKARELSFDQNMMNLLEERKKFLKGKKSKKSGKGKKKKETK</sequence>
<evidence type="ECO:0000256" key="1">
    <source>
        <dbReference type="SAM" id="MobiDB-lite"/>
    </source>
</evidence>